<dbReference type="InterPro" id="IPR002835">
    <property type="entry name" value="CofC"/>
</dbReference>
<evidence type="ECO:0000256" key="4">
    <source>
        <dbReference type="ARBA" id="ARBA00023134"/>
    </source>
</evidence>
<dbReference type="Proteomes" id="UP000317303">
    <property type="component" value="Unassembled WGS sequence"/>
</dbReference>
<dbReference type="Gene3D" id="3.90.550.10">
    <property type="entry name" value="Spore Coat Polysaccharide Biosynthesis Protein SpsA, Chain A"/>
    <property type="match status" value="1"/>
</dbReference>
<proteinExistence type="inferred from homology"/>
<evidence type="ECO:0000256" key="2">
    <source>
        <dbReference type="ARBA" id="ARBA00022695"/>
    </source>
</evidence>
<dbReference type="EC" id="2.7.7.105" evidence="5"/>
<dbReference type="GO" id="GO:0005525">
    <property type="term" value="F:GTP binding"/>
    <property type="evidence" value="ECO:0007669"/>
    <property type="project" value="UniProtKB-KW"/>
</dbReference>
<evidence type="ECO:0000256" key="3">
    <source>
        <dbReference type="ARBA" id="ARBA00022741"/>
    </source>
</evidence>
<dbReference type="InterPro" id="IPR029044">
    <property type="entry name" value="Nucleotide-diphossugar_trans"/>
</dbReference>
<dbReference type="RefSeq" id="WP_030531300.1">
    <property type="nucleotide sequence ID" value="NZ_JOIJ01000004.1"/>
</dbReference>
<comment type="catalytic activity">
    <reaction evidence="5">
        <text>phosphoenolpyruvate + GTP + H(+) = enolpyruvoyl-2-diphospho-5'-guanosine + diphosphate</text>
        <dbReference type="Rhea" id="RHEA:30519"/>
        <dbReference type="ChEBI" id="CHEBI:15378"/>
        <dbReference type="ChEBI" id="CHEBI:33019"/>
        <dbReference type="ChEBI" id="CHEBI:37565"/>
        <dbReference type="ChEBI" id="CHEBI:58702"/>
        <dbReference type="ChEBI" id="CHEBI:143701"/>
        <dbReference type="EC" id="2.7.7.105"/>
    </reaction>
</comment>
<name>A0A660CHJ0_9PSEU</name>
<comment type="pathway">
    <text evidence="5">Cofactor biosynthesis; coenzyme F420 biosynthesis.</text>
</comment>
<comment type="caution">
    <text evidence="6">The sequence shown here is derived from an EMBL/GenBank/DDBJ whole genome shotgun (WGS) entry which is preliminary data.</text>
</comment>
<comment type="function">
    <text evidence="5">Guanylyltransferase that catalyzes the activation of phosphoenolpyruvate (PEP) as enolpyruvoyl-2-diphospho-5'-guanosine, via the condensation of PEP with GTP. It is involved in the biosynthesis of coenzyme F420, a hydride carrier cofactor.</text>
</comment>
<keyword evidence="4 5" id="KW-0342">GTP-binding</keyword>
<dbReference type="GO" id="GO:0043814">
    <property type="term" value="F:phospholactate guanylyltransferase activity"/>
    <property type="evidence" value="ECO:0007669"/>
    <property type="project" value="InterPro"/>
</dbReference>
<organism evidence="6 7">
    <name type="scientific">Prauserella rugosa</name>
    <dbReference type="NCBI Taxonomy" id="43354"/>
    <lineage>
        <taxon>Bacteria</taxon>
        <taxon>Bacillati</taxon>
        <taxon>Actinomycetota</taxon>
        <taxon>Actinomycetes</taxon>
        <taxon>Pseudonocardiales</taxon>
        <taxon>Pseudonocardiaceae</taxon>
        <taxon>Prauserella</taxon>
    </lineage>
</organism>
<dbReference type="HAMAP" id="MF_02114">
    <property type="entry name" value="CofC"/>
    <property type="match status" value="1"/>
</dbReference>
<feature type="binding site" evidence="5">
    <location>
        <position position="156"/>
    </location>
    <ligand>
        <name>phosphoenolpyruvate</name>
        <dbReference type="ChEBI" id="CHEBI:58702"/>
    </ligand>
</feature>
<dbReference type="PANTHER" id="PTHR40392">
    <property type="entry name" value="2-PHOSPHO-L-LACTATE GUANYLYLTRANSFERASE"/>
    <property type="match status" value="1"/>
</dbReference>
<keyword evidence="2 5" id="KW-0548">Nucleotidyltransferase</keyword>
<keyword evidence="1 5" id="KW-0808">Transferase</keyword>
<dbReference type="NCBIfam" id="TIGR03552">
    <property type="entry name" value="F420_cofC"/>
    <property type="match status" value="1"/>
</dbReference>
<evidence type="ECO:0000313" key="7">
    <source>
        <dbReference type="Proteomes" id="UP000317303"/>
    </source>
</evidence>
<dbReference type="EMBL" id="VLJV01000001">
    <property type="protein sequence ID" value="TWH22826.1"/>
    <property type="molecule type" value="Genomic_DNA"/>
</dbReference>
<protein>
    <recommendedName>
        <fullName evidence="5">Phosphoenolpyruvate guanylyltransferase</fullName>
        <shortName evidence="5">PEP guanylyltransferase</shortName>
        <ecNumber evidence="5">2.7.7.105</ecNumber>
    </recommendedName>
</protein>
<dbReference type="PANTHER" id="PTHR40392:SF1">
    <property type="entry name" value="2-PHOSPHO-L-LACTATE GUANYLYLTRANSFERASE"/>
    <property type="match status" value="1"/>
</dbReference>
<dbReference type="UniPathway" id="UPA00071"/>
<evidence type="ECO:0000313" key="6">
    <source>
        <dbReference type="EMBL" id="TWH22826.1"/>
    </source>
</evidence>
<dbReference type="GO" id="GO:0052645">
    <property type="term" value="P:F420-0 metabolic process"/>
    <property type="evidence" value="ECO:0007669"/>
    <property type="project" value="UniProtKB-UniRule"/>
</dbReference>
<comment type="similarity">
    <text evidence="5">Belongs to the CofC family.</text>
</comment>
<dbReference type="OrthoDB" id="9151145at2"/>
<feature type="binding site" evidence="5">
    <location>
        <position position="159"/>
    </location>
    <ligand>
        <name>phosphoenolpyruvate</name>
        <dbReference type="ChEBI" id="CHEBI:58702"/>
    </ligand>
</feature>
<keyword evidence="3 5" id="KW-0547">Nucleotide-binding</keyword>
<dbReference type="SUPFAM" id="SSF53448">
    <property type="entry name" value="Nucleotide-diphospho-sugar transferases"/>
    <property type="match status" value="1"/>
</dbReference>
<sequence length="211" mass="20967">MAVTLLVPMKPPRAGKSRLRGAFGVAPHTSLVLALASDTVSAAVAAPGVDRVVVVTGDVEALATLGDLGADVVDDEGAEDLNAALLVAERRLFGPSRAGDAVVGALQADLPALRPAELGRALAEAGGRRAFTADRHGTGTTLLLSAPGGPLAPRFGVGSAAAHAASGALALTTSAPSLRSDVDTADDLAYARELGLGTHTAELLTQACAVP</sequence>
<evidence type="ECO:0000256" key="1">
    <source>
        <dbReference type="ARBA" id="ARBA00022679"/>
    </source>
</evidence>
<dbReference type="Pfam" id="PF01983">
    <property type="entry name" value="CofC"/>
    <property type="match status" value="1"/>
</dbReference>
<evidence type="ECO:0000256" key="5">
    <source>
        <dbReference type="HAMAP-Rule" id="MF_02114"/>
    </source>
</evidence>
<reference evidence="6 7" key="1">
    <citation type="submission" date="2019-07" db="EMBL/GenBank/DDBJ databases">
        <title>R&amp;d 2014.</title>
        <authorList>
            <person name="Klenk H.-P."/>
        </authorList>
    </citation>
    <scope>NUCLEOTIDE SEQUENCE [LARGE SCALE GENOMIC DNA]</scope>
    <source>
        <strain evidence="6 7">DSM 43194</strain>
    </source>
</reference>
<feature type="binding site" evidence="5">
    <location>
        <position position="140"/>
    </location>
    <ligand>
        <name>phosphoenolpyruvate</name>
        <dbReference type="ChEBI" id="CHEBI:58702"/>
    </ligand>
</feature>
<dbReference type="AlphaFoldDB" id="A0A660CHJ0"/>
<gene>
    <name evidence="5" type="primary">fbiD</name>
    <name evidence="6" type="ORF">JD82_04718</name>
</gene>
<accession>A0A660CHJ0</accession>
<keyword evidence="7" id="KW-1185">Reference proteome</keyword>